<dbReference type="CDD" id="cd03426">
    <property type="entry name" value="NUDIX_CoAse_Nudt7"/>
    <property type="match status" value="1"/>
</dbReference>
<evidence type="ECO:0000256" key="3">
    <source>
        <dbReference type="ARBA" id="ARBA00022723"/>
    </source>
</evidence>
<keyword evidence="9" id="KW-1185">Reference proteome</keyword>
<evidence type="ECO:0000259" key="7">
    <source>
        <dbReference type="PROSITE" id="PS51462"/>
    </source>
</evidence>
<name>A0ABX0VW51_9RHOB</name>
<keyword evidence="3" id="KW-0479">Metal-binding</keyword>
<evidence type="ECO:0000256" key="4">
    <source>
        <dbReference type="ARBA" id="ARBA00022801"/>
    </source>
</evidence>
<evidence type="ECO:0000256" key="6">
    <source>
        <dbReference type="ARBA" id="ARBA00023211"/>
    </source>
</evidence>
<dbReference type="EMBL" id="JAATOP010000002">
    <property type="protein sequence ID" value="NIY71462.1"/>
    <property type="molecule type" value="Genomic_DNA"/>
</dbReference>
<evidence type="ECO:0000256" key="1">
    <source>
        <dbReference type="ARBA" id="ARBA00001936"/>
    </source>
</evidence>
<protein>
    <submittedName>
        <fullName evidence="8">CoA pyrophosphatase</fullName>
    </submittedName>
</protein>
<feature type="domain" description="Nudix hydrolase" evidence="7">
    <location>
        <begin position="38"/>
        <end position="166"/>
    </location>
</feature>
<keyword evidence="6" id="KW-0464">Manganese</keyword>
<evidence type="ECO:0000313" key="8">
    <source>
        <dbReference type="EMBL" id="NIY71462.1"/>
    </source>
</evidence>
<gene>
    <name evidence="8" type="ORF">HCZ30_03320</name>
</gene>
<dbReference type="SUPFAM" id="SSF55811">
    <property type="entry name" value="Nudix"/>
    <property type="match status" value="1"/>
</dbReference>
<dbReference type="PANTHER" id="PTHR12992:SF11">
    <property type="entry name" value="MITOCHONDRIAL COENZYME A DIPHOSPHATASE NUDT8"/>
    <property type="match status" value="1"/>
</dbReference>
<organism evidence="8 9">
    <name type="scientific">Marivivens donghaensis</name>
    <dbReference type="NCBI Taxonomy" id="1699413"/>
    <lineage>
        <taxon>Bacteria</taxon>
        <taxon>Pseudomonadati</taxon>
        <taxon>Pseudomonadota</taxon>
        <taxon>Alphaproteobacteria</taxon>
        <taxon>Rhodobacterales</taxon>
        <taxon>Paracoccaceae</taxon>
        <taxon>Marivivens group</taxon>
        <taxon>Marivivens</taxon>
    </lineage>
</organism>
<evidence type="ECO:0000256" key="5">
    <source>
        <dbReference type="ARBA" id="ARBA00022842"/>
    </source>
</evidence>
<dbReference type="InterPro" id="IPR000086">
    <property type="entry name" value="NUDIX_hydrolase_dom"/>
</dbReference>
<comment type="cofactor">
    <cofactor evidence="1">
        <name>Mn(2+)</name>
        <dbReference type="ChEBI" id="CHEBI:29035"/>
    </cofactor>
</comment>
<dbReference type="InterPro" id="IPR015797">
    <property type="entry name" value="NUDIX_hydrolase-like_dom_sf"/>
</dbReference>
<comment type="cofactor">
    <cofactor evidence="2">
        <name>Mg(2+)</name>
        <dbReference type="ChEBI" id="CHEBI:18420"/>
    </cofactor>
</comment>
<dbReference type="RefSeq" id="WP_167636354.1">
    <property type="nucleotide sequence ID" value="NZ_JAATOP010000002.1"/>
</dbReference>
<reference evidence="8 9" key="1">
    <citation type="submission" date="2020-03" db="EMBL/GenBank/DDBJ databases">
        <title>Bacterial isolates of synthetic phycosphere.</title>
        <authorList>
            <person name="Fu H."/>
            <person name="Moran M.A."/>
        </authorList>
    </citation>
    <scope>NUCLEOTIDE SEQUENCE [LARGE SCALE GENOMIC DNA]</scope>
    <source>
        <strain evidence="8 9">HF1</strain>
    </source>
</reference>
<sequence>MTPTLDPHERLRAALNVQGGDSSDFDLNPNLELPQQRQLRPAAVLVAFDESGQLVLTKRSARLKHHPGQIAFPGGKVEAGETLIEAGLREAQEEVGLNSDQVEILGLLPPHETVTAFLATPVLALIKGEFHPIPEAGEVDEVFRVPFDHIADPANYRIESRRWQGTRRSFYVVPYGPYYIWGATARMLRGLAERLCA</sequence>
<dbReference type="Proteomes" id="UP000709466">
    <property type="component" value="Unassembled WGS sequence"/>
</dbReference>
<dbReference type="Gene3D" id="3.90.79.10">
    <property type="entry name" value="Nucleoside Triphosphate Pyrophosphohydrolase"/>
    <property type="match status" value="1"/>
</dbReference>
<accession>A0ABX0VW51</accession>
<evidence type="ECO:0000256" key="2">
    <source>
        <dbReference type="ARBA" id="ARBA00001946"/>
    </source>
</evidence>
<evidence type="ECO:0000313" key="9">
    <source>
        <dbReference type="Proteomes" id="UP000709466"/>
    </source>
</evidence>
<keyword evidence="5" id="KW-0460">Magnesium</keyword>
<comment type="caution">
    <text evidence="8">The sequence shown here is derived from an EMBL/GenBank/DDBJ whole genome shotgun (WGS) entry which is preliminary data.</text>
</comment>
<proteinExistence type="predicted"/>
<dbReference type="PROSITE" id="PS51462">
    <property type="entry name" value="NUDIX"/>
    <property type="match status" value="1"/>
</dbReference>
<dbReference type="InterPro" id="IPR045121">
    <property type="entry name" value="CoAse"/>
</dbReference>
<keyword evidence="4" id="KW-0378">Hydrolase</keyword>
<dbReference type="PANTHER" id="PTHR12992">
    <property type="entry name" value="NUDIX HYDROLASE"/>
    <property type="match status" value="1"/>
</dbReference>
<dbReference type="Pfam" id="PF00293">
    <property type="entry name" value="NUDIX"/>
    <property type="match status" value="1"/>
</dbReference>